<name>A0A0Q3QNX6_9BACI</name>
<dbReference type="InterPro" id="IPR013320">
    <property type="entry name" value="ConA-like_dom_sf"/>
</dbReference>
<evidence type="ECO:0000313" key="1">
    <source>
        <dbReference type="EMBL" id="KQL19312.1"/>
    </source>
</evidence>
<protein>
    <submittedName>
        <fullName evidence="1">Uncharacterized protein</fullName>
    </submittedName>
</protein>
<dbReference type="SUPFAM" id="SSF49899">
    <property type="entry name" value="Concanavalin A-like lectins/glucanases"/>
    <property type="match status" value="1"/>
</dbReference>
<dbReference type="AlphaFoldDB" id="A0A0Q3QNX6"/>
<dbReference type="Proteomes" id="UP000050996">
    <property type="component" value="Unassembled WGS sequence"/>
</dbReference>
<gene>
    <name evidence="1" type="ORF">AN957_12520</name>
</gene>
<dbReference type="Gene3D" id="3.40.50.12580">
    <property type="match status" value="1"/>
</dbReference>
<dbReference type="Pfam" id="PF13385">
    <property type="entry name" value="Laminin_G_3"/>
    <property type="match status" value="1"/>
</dbReference>
<accession>A0A0Q3QNX6</accession>
<dbReference type="Gene3D" id="2.60.120.200">
    <property type="match status" value="1"/>
</dbReference>
<organism evidence="1 2">
    <name type="scientific">Cytobacillus solani</name>
    <dbReference type="NCBI Taxonomy" id="1637975"/>
    <lineage>
        <taxon>Bacteria</taxon>
        <taxon>Bacillati</taxon>
        <taxon>Bacillota</taxon>
        <taxon>Bacilli</taxon>
        <taxon>Bacillales</taxon>
        <taxon>Bacillaceae</taxon>
        <taxon>Cytobacillus</taxon>
    </lineage>
</organism>
<dbReference type="STRING" id="1637975.AN957_12520"/>
<dbReference type="EMBL" id="LJIX01000006">
    <property type="protein sequence ID" value="KQL19312.1"/>
    <property type="molecule type" value="Genomic_DNA"/>
</dbReference>
<dbReference type="SUPFAM" id="SSF53756">
    <property type="entry name" value="UDP-Glycosyltransferase/glycogen phosphorylase"/>
    <property type="match status" value="1"/>
</dbReference>
<proteinExistence type="predicted"/>
<dbReference type="PATRIC" id="fig|1637975.4.peg.2333"/>
<sequence length="578" mass="66357">MDQIGLKTFNGGEQIIIKPLLTDLYNSFTYEFWVKPYAEHKIDEESLTGGSGLIGKNYIVAPGHGQLDNQAGIGISIGRNGVSIYEHTAFHLPATLVHPVLIDGWTHIGVVYDEKTPYLFINGNFIKKGLTSTMNILYASGIFGGFAYGYFKGEICNLRVWSYARTETEIKAGMNGKIVENEYGLYINEYFEIMDNTSDVLFMFGHYRQDLEYLLFPVANSLVKKGLSVSMLIENKYSPNLSMLSSEVNIIYLDQFKDKFNISQRANEYYQVLLKNTELHPFYKTYSVAIDRSYSTILLNIIRPKCIYGIHFVTAPGCINAIKSLYIQPKVVLIQHGVLMYNSIAHDYNGADLVFLWGDWDKRLLNQMDNAPPNIVIGNPKIEQIRKDVFGKNKILSKKKETGNTKLKILYIFAYSPKMDQVRKENERMFIEGISQIRNIEVIFKLHPGSPPDYLQEYLLKGIIRPEQILKFDNIIDLIEQANIVVGDYSTAIYEAAALNKPVIKICHSIIEEKLLKFHYVKTPQELIIVIKKLQDDPQYFNEYMEKQDEYLNDLFYKIDGSSDRIADYIHNQLIKNI</sequence>
<keyword evidence="2" id="KW-1185">Reference proteome</keyword>
<comment type="caution">
    <text evidence="1">The sequence shown here is derived from an EMBL/GenBank/DDBJ whole genome shotgun (WGS) entry which is preliminary data.</text>
</comment>
<reference evidence="1 2" key="1">
    <citation type="submission" date="2015-09" db="EMBL/GenBank/DDBJ databases">
        <title>Genome sequencing project for genomic taxonomy and phylogenomics of Bacillus-like bacteria.</title>
        <authorList>
            <person name="Liu B."/>
            <person name="Wang J."/>
            <person name="Zhu Y."/>
            <person name="Liu G."/>
            <person name="Chen Q."/>
            <person name="Chen Z."/>
            <person name="Lan J."/>
            <person name="Che J."/>
            <person name="Ge C."/>
            <person name="Shi H."/>
            <person name="Pan Z."/>
            <person name="Liu X."/>
        </authorList>
    </citation>
    <scope>NUCLEOTIDE SEQUENCE [LARGE SCALE GENOMIC DNA]</scope>
    <source>
        <strain evidence="1 2">FJAT-18043</strain>
    </source>
</reference>
<dbReference type="RefSeq" id="WP_056684436.1">
    <property type="nucleotide sequence ID" value="NZ_LJIX01000006.1"/>
</dbReference>
<evidence type="ECO:0000313" key="2">
    <source>
        <dbReference type="Proteomes" id="UP000050996"/>
    </source>
</evidence>
<dbReference type="InterPro" id="IPR043148">
    <property type="entry name" value="TagF_C"/>
</dbReference>